<protein>
    <submittedName>
        <fullName evidence="1">Uncharacterized protein</fullName>
    </submittedName>
</protein>
<comment type="caution">
    <text evidence="1">The sequence shown here is derived from an EMBL/GenBank/DDBJ whole genome shotgun (WGS) entry which is preliminary data.</text>
</comment>
<evidence type="ECO:0000313" key="2">
    <source>
        <dbReference type="Proteomes" id="UP000193920"/>
    </source>
</evidence>
<dbReference type="OrthoDB" id="10577340at2759"/>
<organism evidence="1 2">
    <name type="scientific">Neocallimastix californiae</name>
    <dbReference type="NCBI Taxonomy" id="1754190"/>
    <lineage>
        <taxon>Eukaryota</taxon>
        <taxon>Fungi</taxon>
        <taxon>Fungi incertae sedis</taxon>
        <taxon>Chytridiomycota</taxon>
        <taxon>Chytridiomycota incertae sedis</taxon>
        <taxon>Neocallimastigomycetes</taxon>
        <taxon>Neocallimastigales</taxon>
        <taxon>Neocallimastigaceae</taxon>
        <taxon>Neocallimastix</taxon>
    </lineage>
</organism>
<dbReference type="Proteomes" id="UP000193920">
    <property type="component" value="Unassembled WGS sequence"/>
</dbReference>
<evidence type="ECO:0000313" key="1">
    <source>
        <dbReference type="EMBL" id="ORY20039.1"/>
    </source>
</evidence>
<name>A0A1Y2ABV3_9FUNG</name>
<gene>
    <name evidence="1" type="ORF">LY90DRAFT_517133</name>
</gene>
<accession>A0A1Y2ABV3</accession>
<keyword evidence="2" id="KW-1185">Reference proteome</keyword>
<reference evidence="1 2" key="1">
    <citation type="submission" date="2016-08" db="EMBL/GenBank/DDBJ databases">
        <title>A Parts List for Fungal Cellulosomes Revealed by Comparative Genomics.</title>
        <authorList>
            <consortium name="DOE Joint Genome Institute"/>
            <person name="Haitjema C.H."/>
            <person name="Gilmore S.P."/>
            <person name="Henske J.K."/>
            <person name="Solomon K.V."/>
            <person name="De Groot R."/>
            <person name="Kuo A."/>
            <person name="Mondo S.J."/>
            <person name="Salamov A.A."/>
            <person name="Labutti K."/>
            <person name="Zhao Z."/>
            <person name="Chiniquy J."/>
            <person name="Barry K."/>
            <person name="Brewer H.M."/>
            <person name="Purvine S.O."/>
            <person name="Wright A.T."/>
            <person name="Boxma B."/>
            <person name="Van Alen T."/>
            <person name="Hackstein J.H."/>
            <person name="Baker S.E."/>
            <person name="Grigoriev I.V."/>
            <person name="O'Malley M.A."/>
        </authorList>
    </citation>
    <scope>NUCLEOTIDE SEQUENCE [LARGE SCALE GENOMIC DNA]</scope>
    <source>
        <strain evidence="1 2">G1</strain>
    </source>
</reference>
<dbReference type="AlphaFoldDB" id="A0A1Y2ABV3"/>
<proteinExistence type="predicted"/>
<sequence>MNNYEESLRNNNKLTNEIKNQINIASNTFVADIQITSYKLAKMAGRESQTTFSTFVNKLSYTTAHASNYLKSNAALLNNNHNLPQIKFNQNTLNTVHNYNLNRNNINKNNKELRISHNKSIIKTASKK</sequence>
<dbReference type="EMBL" id="MCOG01000305">
    <property type="protein sequence ID" value="ORY20039.1"/>
    <property type="molecule type" value="Genomic_DNA"/>
</dbReference>